<dbReference type="Pfam" id="PF21089">
    <property type="entry name" value="PKS_DH_N"/>
    <property type="match status" value="1"/>
</dbReference>
<proteinExistence type="predicted"/>
<dbReference type="Proteomes" id="UP001139157">
    <property type="component" value="Unassembled WGS sequence"/>
</dbReference>
<dbReference type="Pfam" id="PF08659">
    <property type="entry name" value="KR"/>
    <property type="match status" value="1"/>
</dbReference>
<reference evidence="5" key="1">
    <citation type="submission" date="2022-06" db="EMBL/GenBank/DDBJ databases">
        <title>Novel species in genus nocardia.</title>
        <authorList>
            <person name="Li F."/>
        </authorList>
    </citation>
    <scope>NUCLEOTIDE SEQUENCE</scope>
    <source>
        <strain evidence="5">CDC141</strain>
    </source>
</reference>
<evidence type="ECO:0000313" key="6">
    <source>
        <dbReference type="Proteomes" id="UP001139157"/>
    </source>
</evidence>
<dbReference type="InterPro" id="IPR013968">
    <property type="entry name" value="PKS_KR"/>
</dbReference>
<dbReference type="Gene3D" id="3.40.50.720">
    <property type="entry name" value="NAD(P)-binding Rossmann-like Domain"/>
    <property type="match status" value="1"/>
</dbReference>
<keyword evidence="1" id="KW-0596">Phosphopantetheine</keyword>
<dbReference type="PANTHER" id="PTHR43775">
    <property type="entry name" value="FATTY ACID SYNTHASE"/>
    <property type="match status" value="1"/>
</dbReference>
<evidence type="ECO:0000256" key="3">
    <source>
        <dbReference type="ARBA" id="ARBA00023268"/>
    </source>
</evidence>
<dbReference type="PANTHER" id="PTHR43775:SF37">
    <property type="entry name" value="SI:DKEY-61P9.11"/>
    <property type="match status" value="1"/>
</dbReference>
<accession>A0A9X2E8C4</accession>
<feature type="domain" description="Ketoreductase" evidence="4">
    <location>
        <begin position="276"/>
        <end position="491"/>
    </location>
</feature>
<dbReference type="GO" id="GO:0006633">
    <property type="term" value="P:fatty acid biosynthetic process"/>
    <property type="evidence" value="ECO:0007669"/>
    <property type="project" value="TreeGrafter"/>
</dbReference>
<evidence type="ECO:0000256" key="2">
    <source>
        <dbReference type="ARBA" id="ARBA00022553"/>
    </source>
</evidence>
<dbReference type="InterPro" id="IPR036291">
    <property type="entry name" value="NAD(P)-bd_dom_sf"/>
</dbReference>
<evidence type="ECO:0000259" key="4">
    <source>
        <dbReference type="SMART" id="SM00822"/>
    </source>
</evidence>
<dbReference type="InterPro" id="IPR057326">
    <property type="entry name" value="KR_dom"/>
</dbReference>
<dbReference type="EMBL" id="JAMRXG010000007">
    <property type="protein sequence ID" value="MCM6775460.1"/>
    <property type="molecule type" value="Genomic_DNA"/>
</dbReference>
<dbReference type="Gene3D" id="3.10.129.110">
    <property type="entry name" value="Polyketide synthase dehydratase"/>
    <property type="match status" value="1"/>
</dbReference>
<keyword evidence="2" id="KW-0597">Phosphoprotein</keyword>
<dbReference type="InterPro" id="IPR042104">
    <property type="entry name" value="PKS_dehydratase_sf"/>
</dbReference>
<keyword evidence="6" id="KW-1185">Reference proteome</keyword>
<dbReference type="SUPFAM" id="SSF51735">
    <property type="entry name" value="NAD(P)-binding Rossmann-fold domains"/>
    <property type="match status" value="1"/>
</dbReference>
<protein>
    <submittedName>
        <fullName evidence="5">SDR family NAD(P)-dependent oxidoreductase</fullName>
    </submittedName>
</protein>
<comment type="caution">
    <text evidence="5">The sequence shown here is derived from an EMBL/GenBank/DDBJ whole genome shotgun (WGS) entry which is preliminary data.</text>
</comment>
<dbReference type="SMART" id="SM00822">
    <property type="entry name" value="PKS_KR"/>
    <property type="match status" value="1"/>
</dbReference>
<keyword evidence="3" id="KW-0511">Multifunctional enzyme</keyword>
<dbReference type="GO" id="GO:0004312">
    <property type="term" value="F:fatty acid synthase activity"/>
    <property type="evidence" value="ECO:0007669"/>
    <property type="project" value="TreeGrafter"/>
</dbReference>
<name>A0A9X2E8C4_9NOCA</name>
<dbReference type="AlphaFoldDB" id="A0A9X2E8C4"/>
<dbReference type="InterPro" id="IPR050091">
    <property type="entry name" value="PKS_NRPS_Biosynth_Enz"/>
</dbReference>
<sequence length="886" mass="96978">MTTFLGADGGRELIAWLTGPAKELAIELRADAAIAARTLRLRRPTRADSDQEHAETTVPEQRLLDRHVLVRAERPLHPTGPAAQPIPADALVLTNSTAALAALPMPPSALAVVTGADDADFDSALAEIRARRPRHIRVIVECTDGRLHTAHWSEPVRALLRLHEFTFLAARAASEWFDAGPGDCSLLVTVLDGIGRPFTGLFTGFVKSLALEMASVPIIATVHDDAAVAAALDLGARELAAEQLLPVVYYERGRRTTPRARRRAATPGGPRLTSNSVVLAAGGARGIGAPLLDALAQRYRCRIVVLGRTALGDNAPEEDRAQFIRRVTGGPDRVSVAEASARFDRLQDARAIQGTLSALESRCGPGRVEYRRCDLRDPDDVRTVVASVLADHGRVDLLLNIAGTNRAAAIATKTRADFRTVRDLKVHTYLNLRDAFGAEPPRRWCNFGSFVGFTGQIGETDYASANDFLYTAAESADGDEFTIGWTLWRDIGLGSTPIMRDFLEKRGQFTAMPTAEGIAHFLAELEAAEPAPATVLFGDRERAAITAAIPGYLPFCENGDDGPPAPSLPYVDAVRRLSPTELIVTRSFDLARDGYLAMHLVDGYPTLPGTFVPELAAEAAVTLVPDRIPVVFEDLRLESFLRVYGPQRPQSKRMHAELCRHDEVESVVAVRVFGDVVSPGGTVLVEDKLHFSVRVRLRDTPTPSPRWDHWDENGSEPILDPYHVPDSPVLLREVFESTTDTRLHPVGRRGRLNLDAEAVRRWFPDLLVPSVLLDGLVRVGVLEKVSGRWIPVAVPRYIRRIDIYGRHTDLSLAESARPVQLYVTPVDLNLEDDPPDNRALAVAADGAVLLQVKDILGTIVGYVDRATGGYIDRRRFDREYASENRT</sequence>
<dbReference type="InterPro" id="IPR049552">
    <property type="entry name" value="PKS_DH_N"/>
</dbReference>
<evidence type="ECO:0000313" key="5">
    <source>
        <dbReference type="EMBL" id="MCM6775460.1"/>
    </source>
</evidence>
<dbReference type="RefSeq" id="WP_251913711.1">
    <property type="nucleotide sequence ID" value="NZ_JAMRXG010000007.1"/>
</dbReference>
<evidence type="ECO:0000256" key="1">
    <source>
        <dbReference type="ARBA" id="ARBA00022450"/>
    </source>
</evidence>
<organism evidence="5 6">
    <name type="scientific">Nocardia pulmonis</name>
    <dbReference type="NCBI Taxonomy" id="2951408"/>
    <lineage>
        <taxon>Bacteria</taxon>
        <taxon>Bacillati</taxon>
        <taxon>Actinomycetota</taxon>
        <taxon>Actinomycetes</taxon>
        <taxon>Mycobacteriales</taxon>
        <taxon>Nocardiaceae</taxon>
        <taxon>Nocardia</taxon>
    </lineage>
</organism>
<gene>
    <name evidence="5" type="ORF">NDR86_18465</name>
</gene>